<dbReference type="PANTHER" id="PTHR46983:SF3">
    <property type="entry name" value="CHPADIPLOID STATE MAINTENANCE PROTEIN CHPA"/>
    <property type="match status" value="1"/>
</dbReference>
<keyword evidence="2" id="KW-0677">Repeat</keyword>
<keyword evidence="3" id="KW-0862">Zinc</keyword>
<protein>
    <recommendedName>
        <fullName evidence="9">CORD and CS domain-containing protein</fullName>
    </recommendedName>
</protein>
<evidence type="ECO:0000313" key="7">
    <source>
        <dbReference type="EMBL" id="KAL0252346.1"/>
    </source>
</evidence>
<organism evidence="7 8">
    <name type="scientific">Cryptococcus tetragattii IND107</name>
    <dbReference type="NCBI Taxonomy" id="1296105"/>
    <lineage>
        <taxon>Eukaryota</taxon>
        <taxon>Fungi</taxon>
        <taxon>Dikarya</taxon>
        <taxon>Basidiomycota</taxon>
        <taxon>Agaricomycotina</taxon>
        <taxon>Tremellomycetes</taxon>
        <taxon>Tremellales</taxon>
        <taxon>Cryptococcaceae</taxon>
        <taxon>Cryptococcus</taxon>
        <taxon>Cryptococcus gattii species complex</taxon>
    </lineage>
</organism>
<evidence type="ECO:0000313" key="8">
    <source>
        <dbReference type="Proteomes" id="UP000054399"/>
    </source>
</evidence>
<dbReference type="Gene3D" id="2.60.40.790">
    <property type="match status" value="1"/>
</dbReference>
<evidence type="ECO:0008006" key="9">
    <source>
        <dbReference type="Google" id="ProtNLM"/>
    </source>
</evidence>
<dbReference type="InterPro" id="IPR039790">
    <property type="entry name" value="CHRD1"/>
</dbReference>
<evidence type="ECO:0000259" key="6">
    <source>
        <dbReference type="PROSITE" id="PS51401"/>
    </source>
</evidence>
<dbReference type="CDD" id="cd06466">
    <property type="entry name" value="p23_CS_SGT1_like"/>
    <property type="match status" value="1"/>
</dbReference>
<dbReference type="Pfam" id="PF04969">
    <property type="entry name" value="CS"/>
    <property type="match status" value="1"/>
</dbReference>
<dbReference type="InterPro" id="IPR008978">
    <property type="entry name" value="HSP20-like_chaperone"/>
</dbReference>
<sequence length="377" mass="40819">MTVLKCTNQACGKEFEEDDNQDNSCAYHPGGPIFHEGLKSWSCCKEINKPVLEFDAFMALPPCTTGKHSSALRVNPAAPQRNSRAEPSPVITSVSEDGIETYGTAVPTAKLPAAESSKVSVSDTATAASSFSPSALTAITLSEPKMEQKEVKEEEQDDLSVPVPDGARCKRLACGATWEGEQVSRGEGEKAVCRYHPQPAIFHEGSKGYLCCKRRVLEFDEFMKIPGCKEGKHLFVGSKKDETKEEVVTCRLDHYQTPTQVIVSAFAKGADKSRSTITFTPQTLSLDLSLPSNKRVLKTITLYGPIDPELSSYRILGTKVEITLVKPKPASWPVLELPPAGTELPPGYALTFGVSGRTGTIGGKEIVLAAEELAKRQ</sequence>
<dbReference type="InterPro" id="IPR007052">
    <property type="entry name" value="CS_dom"/>
</dbReference>
<feature type="domain" description="CHORD" evidence="6">
    <location>
        <begin position="169"/>
        <end position="233"/>
    </location>
</feature>
<evidence type="ECO:0000256" key="2">
    <source>
        <dbReference type="ARBA" id="ARBA00022737"/>
    </source>
</evidence>
<dbReference type="PROSITE" id="PS51401">
    <property type="entry name" value="CHORD"/>
    <property type="match status" value="2"/>
</dbReference>
<dbReference type="Gene3D" id="4.10.1130.20">
    <property type="match status" value="2"/>
</dbReference>
<keyword evidence="8" id="KW-1185">Reference proteome</keyword>
<dbReference type="Pfam" id="PF04968">
    <property type="entry name" value="CHORD"/>
    <property type="match status" value="2"/>
</dbReference>
<keyword evidence="1" id="KW-0479">Metal-binding</keyword>
<evidence type="ECO:0000256" key="3">
    <source>
        <dbReference type="ARBA" id="ARBA00022833"/>
    </source>
</evidence>
<dbReference type="PANTHER" id="PTHR46983">
    <property type="entry name" value="CYSTEINE AND HISTIDINE-RICH DOMAIN-CONTAINING PROTEIN 1"/>
    <property type="match status" value="1"/>
</dbReference>
<feature type="region of interest" description="Disordered" evidence="4">
    <location>
        <begin position="66"/>
        <end position="89"/>
    </location>
</feature>
<dbReference type="InterPro" id="IPR007051">
    <property type="entry name" value="CHORD_dom"/>
</dbReference>
<name>A0ABR3BW43_9TREE</name>
<dbReference type="EMBL" id="ATAM02000003">
    <property type="protein sequence ID" value="KAL0252346.1"/>
    <property type="molecule type" value="Genomic_DNA"/>
</dbReference>
<evidence type="ECO:0000256" key="1">
    <source>
        <dbReference type="ARBA" id="ARBA00022723"/>
    </source>
</evidence>
<dbReference type="Proteomes" id="UP000054399">
    <property type="component" value="Unassembled WGS sequence"/>
</dbReference>
<dbReference type="SUPFAM" id="SSF49764">
    <property type="entry name" value="HSP20-like chaperones"/>
    <property type="match status" value="1"/>
</dbReference>
<feature type="domain" description="CHORD" evidence="6">
    <location>
        <begin position="6"/>
        <end position="68"/>
    </location>
</feature>
<comment type="caution">
    <text evidence="7">The sequence shown here is derived from an EMBL/GenBank/DDBJ whole genome shotgun (WGS) entry which is preliminary data.</text>
</comment>
<evidence type="ECO:0000259" key="5">
    <source>
        <dbReference type="PROSITE" id="PS51203"/>
    </source>
</evidence>
<reference evidence="7 8" key="2">
    <citation type="submission" date="2024-01" db="EMBL/GenBank/DDBJ databases">
        <title>Comparative genomics of Cryptococcus and Kwoniella reveals pathogenesis evolution and contrasting modes of karyotype evolution via chromosome fusion or intercentromeric recombination.</title>
        <authorList>
            <person name="Coelho M.A."/>
            <person name="David-Palma M."/>
            <person name="Shea T."/>
            <person name="Bowers K."/>
            <person name="Mcginley-Smith S."/>
            <person name="Mohammad A.W."/>
            <person name="Gnirke A."/>
            <person name="Yurkov A.M."/>
            <person name="Nowrousian M."/>
            <person name="Sun S."/>
            <person name="Cuomo C.A."/>
            <person name="Heitman J."/>
        </authorList>
    </citation>
    <scope>NUCLEOTIDE SEQUENCE [LARGE SCALE GENOMIC DNA]</scope>
    <source>
        <strain evidence="7 8">IND107</strain>
    </source>
</reference>
<evidence type="ECO:0000256" key="4">
    <source>
        <dbReference type="SAM" id="MobiDB-lite"/>
    </source>
</evidence>
<gene>
    <name evidence="7" type="ORF">I308_101735</name>
</gene>
<feature type="domain" description="CS" evidence="5">
    <location>
        <begin position="247"/>
        <end position="336"/>
    </location>
</feature>
<reference evidence="8" key="1">
    <citation type="submission" date="2015-01" db="EMBL/GenBank/DDBJ databases">
        <title>The Genome Sequence of Cryptococcus gattii MMRL2647.</title>
        <authorList>
            <consortium name="The Broad Institute Genomics Platform"/>
            <person name="Cuomo C."/>
            <person name="Litvintseva A."/>
            <person name="Chen Y."/>
            <person name="Heitman J."/>
            <person name="Sun S."/>
            <person name="Springer D."/>
            <person name="Dromer F."/>
            <person name="Young S."/>
            <person name="Zeng Q."/>
            <person name="Gargeya S."/>
            <person name="Abouelleil A."/>
            <person name="Alvarado L."/>
            <person name="Chapman S.B."/>
            <person name="Gainer-Dewar J."/>
            <person name="Goldberg J."/>
            <person name="Griggs A."/>
            <person name="Gujja S."/>
            <person name="Hansen M."/>
            <person name="Howarth C."/>
            <person name="Imamovic A."/>
            <person name="Larimer J."/>
            <person name="Murphy C."/>
            <person name="Naylor J."/>
            <person name="Pearson M."/>
            <person name="Priest M."/>
            <person name="Roberts A."/>
            <person name="Saif S."/>
            <person name="Shea T."/>
            <person name="Sykes S."/>
            <person name="Wortman J."/>
            <person name="Nusbaum C."/>
            <person name="Birren B."/>
        </authorList>
    </citation>
    <scope>NUCLEOTIDE SEQUENCE [LARGE SCALE GENOMIC DNA]</scope>
    <source>
        <strain evidence="8">IND107</strain>
    </source>
</reference>
<dbReference type="GeneID" id="91988593"/>
<proteinExistence type="predicted"/>
<dbReference type="RefSeq" id="XP_066615066.1">
    <property type="nucleotide sequence ID" value="XM_066756289.1"/>
</dbReference>
<accession>A0ABR3BW43</accession>
<dbReference type="PROSITE" id="PS51203">
    <property type="entry name" value="CS"/>
    <property type="match status" value="1"/>
</dbReference>